<comment type="caution">
    <text evidence="1">The sequence shown here is derived from an EMBL/GenBank/DDBJ whole genome shotgun (WGS) entry which is preliminary data.</text>
</comment>
<reference evidence="1 2" key="1">
    <citation type="journal article" date="2023" name="Mol. Ecol. Resour.">
        <title>Chromosome-level genome assembly of a triploid poplar Populus alba 'Berolinensis'.</title>
        <authorList>
            <person name="Chen S."/>
            <person name="Yu Y."/>
            <person name="Wang X."/>
            <person name="Wang S."/>
            <person name="Zhang T."/>
            <person name="Zhou Y."/>
            <person name="He R."/>
            <person name="Meng N."/>
            <person name="Wang Y."/>
            <person name="Liu W."/>
            <person name="Liu Z."/>
            <person name="Liu J."/>
            <person name="Guo Q."/>
            <person name="Huang H."/>
            <person name="Sederoff R.R."/>
            <person name="Wang G."/>
            <person name="Qu G."/>
            <person name="Chen S."/>
        </authorList>
    </citation>
    <scope>NUCLEOTIDE SEQUENCE [LARGE SCALE GENOMIC DNA]</scope>
    <source>
        <strain evidence="1">SC-2020</strain>
    </source>
</reference>
<protein>
    <submittedName>
        <fullName evidence="1">Uncharacterized protein</fullName>
    </submittedName>
</protein>
<proteinExistence type="predicted"/>
<dbReference type="Proteomes" id="UP001164929">
    <property type="component" value="Chromosome 1"/>
</dbReference>
<organism evidence="1 2">
    <name type="scientific">Populus alba x Populus x berolinensis</name>
    <dbReference type="NCBI Taxonomy" id="444605"/>
    <lineage>
        <taxon>Eukaryota</taxon>
        <taxon>Viridiplantae</taxon>
        <taxon>Streptophyta</taxon>
        <taxon>Embryophyta</taxon>
        <taxon>Tracheophyta</taxon>
        <taxon>Spermatophyta</taxon>
        <taxon>Magnoliopsida</taxon>
        <taxon>eudicotyledons</taxon>
        <taxon>Gunneridae</taxon>
        <taxon>Pentapetalae</taxon>
        <taxon>rosids</taxon>
        <taxon>fabids</taxon>
        <taxon>Malpighiales</taxon>
        <taxon>Salicaceae</taxon>
        <taxon>Saliceae</taxon>
        <taxon>Populus</taxon>
    </lineage>
</organism>
<evidence type="ECO:0000313" key="2">
    <source>
        <dbReference type="Proteomes" id="UP001164929"/>
    </source>
</evidence>
<accession>A0AAD6RL25</accession>
<name>A0AAD6RL25_9ROSI</name>
<sequence length="223" mass="24617">MQMGADKELFEDLSSVYLLWSLLLDQDGLKERELCYDGELYLLATDQATSRNSGWKVIQMTHGISSNAVTTAAATTACRRQRHNMQQASSTVGSRLITGPQDVDKNLPLGSILGWHKVKGCPRAVGKTTSSSSSRFDTKSKDKCSPDVNLAGGVVEWSRPSQLHLAELSSKLNARLKSYRHAIFEQLADVDRRNKLTTALRNTFGFYVGVIAFSSPNQIFTKS</sequence>
<keyword evidence="2" id="KW-1185">Reference proteome</keyword>
<dbReference type="EMBL" id="JAQIZT010000001">
    <property type="protein sequence ID" value="KAJ7010772.1"/>
    <property type="molecule type" value="Genomic_DNA"/>
</dbReference>
<gene>
    <name evidence="1" type="ORF">NC653_001283</name>
</gene>
<evidence type="ECO:0000313" key="1">
    <source>
        <dbReference type="EMBL" id="KAJ7010772.1"/>
    </source>
</evidence>
<dbReference type="AlphaFoldDB" id="A0AAD6RL25"/>